<keyword evidence="2" id="KW-1185">Reference proteome</keyword>
<name>A0A9N9NLR2_9GLOM</name>
<feature type="non-terminal residue" evidence="1">
    <location>
        <position position="130"/>
    </location>
</feature>
<dbReference type="EMBL" id="CAJVPY010013909">
    <property type="protein sequence ID" value="CAG8743464.1"/>
    <property type="molecule type" value="Genomic_DNA"/>
</dbReference>
<sequence length="130" mass="14709">IRVAIHYTYKQATTLAKDVLGMMINTQICGLTTISKDKKDLEIENEIKSTNLQKVKSLQENKSIFISVAVTEVNNWNKLDALTEKAVIYFYLISNKSAEINIDIGVVNEMFELFVLINNVIAMKPILAKE</sequence>
<comment type="caution">
    <text evidence="1">The sequence shown here is derived from an EMBL/GenBank/DDBJ whole genome shotgun (WGS) entry which is preliminary data.</text>
</comment>
<reference evidence="1" key="1">
    <citation type="submission" date="2021-06" db="EMBL/GenBank/DDBJ databases">
        <authorList>
            <person name="Kallberg Y."/>
            <person name="Tangrot J."/>
            <person name="Rosling A."/>
        </authorList>
    </citation>
    <scope>NUCLEOTIDE SEQUENCE</scope>
    <source>
        <strain evidence="1">MA453B</strain>
    </source>
</reference>
<organism evidence="1 2">
    <name type="scientific">Dentiscutata erythropus</name>
    <dbReference type="NCBI Taxonomy" id="1348616"/>
    <lineage>
        <taxon>Eukaryota</taxon>
        <taxon>Fungi</taxon>
        <taxon>Fungi incertae sedis</taxon>
        <taxon>Mucoromycota</taxon>
        <taxon>Glomeromycotina</taxon>
        <taxon>Glomeromycetes</taxon>
        <taxon>Diversisporales</taxon>
        <taxon>Gigasporaceae</taxon>
        <taxon>Dentiscutata</taxon>
    </lineage>
</organism>
<protein>
    <submittedName>
        <fullName evidence="1">4257_t:CDS:1</fullName>
    </submittedName>
</protein>
<dbReference type="Proteomes" id="UP000789405">
    <property type="component" value="Unassembled WGS sequence"/>
</dbReference>
<accession>A0A9N9NLR2</accession>
<proteinExistence type="predicted"/>
<evidence type="ECO:0000313" key="2">
    <source>
        <dbReference type="Proteomes" id="UP000789405"/>
    </source>
</evidence>
<gene>
    <name evidence="1" type="ORF">DERYTH_LOCUS16214</name>
</gene>
<evidence type="ECO:0000313" key="1">
    <source>
        <dbReference type="EMBL" id="CAG8743464.1"/>
    </source>
</evidence>
<dbReference type="OrthoDB" id="2415294at2759"/>
<dbReference type="AlphaFoldDB" id="A0A9N9NLR2"/>